<reference evidence="1 2" key="1">
    <citation type="submission" date="2020-08" db="EMBL/GenBank/DDBJ databases">
        <title>Genomic Encyclopedia of Type Strains, Phase IV (KMG-IV): sequencing the most valuable type-strain genomes for metagenomic binning, comparative biology and taxonomic classification.</title>
        <authorList>
            <person name="Goeker M."/>
        </authorList>
    </citation>
    <scope>NUCLEOTIDE SEQUENCE [LARGE SCALE GENOMIC DNA]</scope>
    <source>
        <strain evidence="1 2">DSM 106146</strain>
    </source>
</reference>
<organism evidence="1 2">
    <name type="scientific">Catenibacillus scindens</name>
    <dbReference type="NCBI Taxonomy" id="673271"/>
    <lineage>
        <taxon>Bacteria</taxon>
        <taxon>Bacillati</taxon>
        <taxon>Bacillota</taxon>
        <taxon>Clostridia</taxon>
        <taxon>Lachnospirales</taxon>
        <taxon>Lachnospiraceae</taxon>
        <taxon>Catenibacillus</taxon>
    </lineage>
</organism>
<sequence>MRMIRVGFDLGTTYSAFCVYDDNSKNVDYFKFDTCAREFFPTIIAYHREDRARCYVGEAARRYRFSPQYDVYDTFKLRLGDGACENGGRIRSPFEAARDFVGQVLKKFSENRGVSLEDMILVQTVPDIWKNEIHNKIALEHLAQIYEDLGMDTSSRVSFESEPVSAAVYYLNEICQGNYHGHIVVVDYGGGTLDLTLCRAEKNGSISVLYSCGNGGRGQTGCAGNAFDQAVTMRLASRNGMDAAIYVPGKPAFDALQSAFEDCKIASTESTRAALENYYESGGLDDPVAFSVMMPPPVYEEYDVYASDIALAFESVNHQALRESVMEMQKKCGEMDVDMEGIDDFRVLLVGGFSNLYCVENCVRELFGSMAGIDDPRFDGRMNRESRSTAIAHGACLIAAGITPVAYINQTEVGFFARNLHGQEIAVPVLHRGKAVKEYAQPQYCPYTLARTFQDMPVSLDLFFDDGMGPVRVRMDKAFGSICPNFDKEDNRYQIGFSIDRHRIPQLHIRDAGGEENVISLYQTIARLPAIIIQEELKEGQP</sequence>
<keyword evidence="2" id="KW-1185">Reference proteome</keyword>
<dbReference type="PANTHER" id="PTHR42749">
    <property type="entry name" value="CELL SHAPE-DETERMINING PROTEIN MREB"/>
    <property type="match status" value="1"/>
</dbReference>
<proteinExistence type="predicted"/>
<dbReference type="SUPFAM" id="SSF53067">
    <property type="entry name" value="Actin-like ATPase domain"/>
    <property type="match status" value="2"/>
</dbReference>
<accession>A0A7W8HBV8</accession>
<dbReference type="Gene3D" id="3.90.640.10">
    <property type="entry name" value="Actin, Chain A, domain 4"/>
    <property type="match status" value="1"/>
</dbReference>
<dbReference type="AlphaFoldDB" id="A0A7W8HBV8"/>
<dbReference type="Proteomes" id="UP000543642">
    <property type="component" value="Unassembled WGS sequence"/>
</dbReference>
<protein>
    <submittedName>
        <fullName evidence="1">Molecular chaperone DnaK</fullName>
    </submittedName>
</protein>
<dbReference type="PANTHER" id="PTHR42749:SF1">
    <property type="entry name" value="CELL SHAPE-DETERMINING PROTEIN MREB"/>
    <property type="match status" value="1"/>
</dbReference>
<dbReference type="InterPro" id="IPR043129">
    <property type="entry name" value="ATPase_NBD"/>
</dbReference>
<gene>
    <name evidence="1" type="ORF">HNP82_002773</name>
</gene>
<dbReference type="EMBL" id="JACHFW010000013">
    <property type="protein sequence ID" value="MBB5265626.1"/>
    <property type="molecule type" value="Genomic_DNA"/>
</dbReference>
<evidence type="ECO:0000313" key="1">
    <source>
        <dbReference type="EMBL" id="MBB5265626.1"/>
    </source>
</evidence>
<name>A0A7W8HBV8_9FIRM</name>
<dbReference type="Gene3D" id="3.30.420.40">
    <property type="match status" value="2"/>
</dbReference>
<comment type="caution">
    <text evidence="1">The sequence shown here is derived from an EMBL/GenBank/DDBJ whole genome shotgun (WGS) entry which is preliminary data.</text>
</comment>
<evidence type="ECO:0000313" key="2">
    <source>
        <dbReference type="Proteomes" id="UP000543642"/>
    </source>
</evidence>